<dbReference type="GO" id="GO:1990904">
    <property type="term" value="C:ribonucleoprotein complex"/>
    <property type="evidence" value="ECO:0007669"/>
    <property type="project" value="UniProtKB-KW"/>
</dbReference>
<dbReference type="STRING" id="523844.MSTHT_2417"/>
<dbReference type="GO" id="GO:0005840">
    <property type="term" value="C:ribosome"/>
    <property type="evidence" value="ECO:0007669"/>
    <property type="project" value="UniProtKB-KW"/>
</dbReference>
<dbReference type="AlphaFoldDB" id="A0A0E3KQD5"/>
<proteinExistence type="inferred from homology"/>
<protein>
    <recommendedName>
        <fullName evidence="3">Small ribosomal subunit protein eS24</fullName>
    </recommendedName>
</protein>
<dbReference type="InterPro" id="IPR001976">
    <property type="entry name" value="Ribosomal_eS24"/>
</dbReference>
<evidence type="ECO:0000313" key="4">
    <source>
        <dbReference type="EMBL" id="AKB14175.1"/>
    </source>
</evidence>
<evidence type="ECO:0000256" key="2">
    <source>
        <dbReference type="ARBA" id="ARBA00023274"/>
    </source>
</evidence>
<dbReference type="HOGENOM" id="CLU_107248_3_1_2"/>
<name>A0A0E3KQD5_METTT</name>
<dbReference type="PANTHER" id="PTHR10496">
    <property type="entry name" value="40S RIBOSOMAL PROTEIN S24"/>
    <property type="match status" value="1"/>
</dbReference>
<comment type="similarity">
    <text evidence="3">Belongs to the eukaryotic ribosomal protein eS24 family.</text>
</comment>
<dbReference type="OrthoDB" id="27533at2157"/>
<dbReference type="HAMAP" id="MF_00545">
    <property type="entry name" value="Ribosomal_eS24"/>
    <property type="match status" value="1"/>
</dbReference>
<keyword evidence="1 3" id="KW-0689">Ribosomal protein</keyword>
<dbReference type="GeneID" id="41602173"/>
<dbReference type="Proteomes" id="UP000066529">
    <property type="component" value="Chromosome"/>
</dbReference>
<dbReference type="RefSeq" id="WP_048168118.1">
    <property type="nucleotide sequence ID" value="NZ_CP009501.1"/>
</dbReference>
<organism evidence="4 5">
    <name type="scientific">Methanosarcina thermophila (strain ATCC 43570 / DSM 1825 / OCM 12 / VKM B-1830 / TM-1)</name>
    <dbReference type="NCBI Taxonomy" id="523844"/>
    <lineage>
        <taxon>Archaea</taxon>
        <taxon>Methanobacteriati</taxon>
        <taxon>Methanobacteriota</taxon>
        <taxon>Stenosarchaea group</taxon>
        <taxon>Methanomicrobia</taxon>
        <taxon>Methanosarcinales</taxon>
        <taxon>Methanosarcinaceae</taxon>
        <taxon>Methanosarcina</taxon>
    </lineage>
</organism>
<dbReference type="EMBL" id="CP009501">
    <property type="protein sequence ID" value="AKB14175.1"/>
    <property type="molecule type" value="Genomic_DNA"/>
</dbReference>
<dbReference type="Pfam" id="PF01282">
    <property type="entry name" value="Ribosomal_S24e"/>
    <property type="match status" value="1"/>
</dbReference>
<dbReference type="GO" id="GO:0006412">
    <property type="term" value="P:translation"/>
    <property type="evidence" value="ECO:0007669"/>
    <property type="project" value="UniProtKB-UniRule"/>
</dbReference>
<dbReference type="SUPFAM" id="SSF54189">
    <property type="entry name" value="Ribosomal proteins S24e, L23 and L15e"/>
    <property type="match status" value="1"/>
</dbReference>
<accession>A0A0E3KQD5</accession>
<dbReference type="Gene3D" id="3.30.70.330">
    <property type="match status" value="1"/>
</dbReference>
<dbReference type="InterPro" id="IPR012677">
    <property type="entry name" value="Nucleotide-bd_a/b_plait_sf"/>
</dbReference>
<keyword evidence="2 3" id="KW-0687">Ribonucleoprotein</keyword>
<dbReference type="GO" id="GO:0003735">
    <property type="term" value="F:structural constituent of ribosome"/>
    <property type="evidence" value="ECO:0007669"/>
    <property type="project" value="InterPro"/>
</dbReference>
<evidence type="ECO:0000256" key="3">
    <source>
        <dbReference type="HAMAP-Rule" id="MF_00545"/>
    </source>
</evidence>
<dbReference type="PATRIC" id="fig|523844.20.peg.2949"/>
<dbReference type="InterPro" id="IPR012678">
    <property type="entry name" value="Ribosomal_uL23/eL15/eS24_sf"/>
</dbReference>
<gene>
    <name evidence="3" type="primary">rps24e</name>
    <name evidence="4" type="ORF">MSTHT_2417</name>
</gene>
<sequence>MDIRILKDKNNVLLNRRELDFVVKYEGSTPSRSEIKNKLAAMLNAPAELLVIQRIKTEYGMQEGKGYAKLYEDADRMKQVELDYVLKRNAAPGTETEGEEA</sequence>
<dbReference type="KEGG" id="mthr:MSTHT_2417"/>
<reference evidence="4 5" key="1">
    <citation type="submission" date="2014-07" db="EMBL/GenBank/DDBJ databases">
        <title>Methanogenic archaea and the global carbon cycle.</title>
        <authorList>
            <person name="Henriksen J.R."/>
            <person name="Luke J."/>
            <person name="Reinhart S."/>
            <person name="Benedict M.N."/>
            <person name="Youngblut N.D."/>
            <person name="Metcalf M.E."/>
            <person name="Whitaker R.J."/>
            <person name="Metcalf W.W."/>
        </authorList>
    </citation>
    <scope>NUCLEOTIDE SEQUENCE [LARGE SCALE GENOMIC DNA]</scope>
    <source>
        <strain evidence="5">ATCC 43570 / DSM 1825 / OCM 12 / VKM B-1830 / TM-1</strain>
    </source>
</reference>
<evidence type="ECO:0000256" key="1">
    <source>
        <dbReference type="ARBA" id="ARBA00022980"/>
    </source>
</evidence>
<evidence type="ECO:0000313" key="5">
    <source>
        <dbReference type="Proteomes" id="UP000066529"/>
    </source>
</evidence>